<protein>
    <submittedName>
        <fullName evidence="1">Uncharacterized protein</fullName>
    </submittedName>
</protein>
<comment type="caution">
    <text evidence="1">The sequence shown here is derived from an EMBL/GenBank/DDBJ whole genome shotgun (WGS) entry which is preliminary data.</text>
</comment>
<proteinExistence type="predicted"/>
<dbReference type="AlphaFoldDB" id="A0A444ZM47"/>
<keyword evidence="2" id="KW-1185">Reference proteome</keyword>
<evidence type="ECO:0000313" key="1">
    <source>
        <dbReference type="EMBL" id="RYR15257.1"/>
    </source>
</evidence>
<evidence type="ECO:0000313" key="2">
    <source>
        <dbReference type="Proteomes" id="UP000289738"/>
    </source>
</evidence>
<accession>A0A444ZM47</accession>
<reference evidence="1 2" key="1">
    <citation type="submission" date="2019-01" db="EMBL/GenBank/DDBJ databases">
        <title>Sequencing of cultivated peanut Arachis hypogaea provides insights into genome evolution and oil improvement.</title>
        <authorList>
            <person name="Chen X."/>
        </authorList>
    </citation>
    <scope>NUCLEOTIDE SEQUENCE [LARGE SCALE GENOMIC DNA]</scope>
    <source>
        <strain evidence="2">cv. Fuhuasheng</strain>
        <tissue evidence="1">Leaves</tissue>
    </source>
</reference>
<gene>
    <name evidence="1" type="ORF">Ahy_B04g071983</name>
</gene>
<dbReference type="EMBL" id="SDMP01000014">
    <property type="protein sequence ID" value="RYR15257.1"/>
    <property type="molecule type" value="Genomic_DNA"/>
</dbReference>
<dbReference type="Proteomes" id="UP000289738">
    <property type="component" value="Chromosome B04"/>
</dbReference>
<name>A0A444ZM47_ARAHY</name>
<organism evidence="1 2">
    <name type="scientific">Arachis hypogaea</name>
    <name type="common">Peanut</name>
    <dbReference type="NCBI Taxonomy" id="3818"/>
    <lineage>
        <taxon>Eukaryota</taxon>
        <taxon>Viridiplantae</taxon>
        <taxon>Streptophyta</taxon>
        <taxon>Embryophyta</taxon>
        <taxon>Tracheophyta</taxon>
        <taxon>Spermatophyta</taxon>
        <taxon>Magnoliopsida</taxon>
        <taxon>eudicotyledons</taxon>
        <taxon>Gunneridae</taxon>
        <taxon>Pentapetalae</taxon>
        <taxon>rosids</taxon>
        <taxon>fabids</taxon>
        <taxon>Fabales</taxon>
        <taxon>Fabaceae</taxon>
        <taxon>Papilionoideae</taxon>
        <taxon>50 kb inversion clade</taxon>
        <taxon>dalbergioids sensu lato</taxon>
        <taxon>Dalbergieae</taxon>
        <taxon>Pterocarpus clade</taxon>
        <taxon>Arachis</taxon>
    </lineage>
</organism>
<sequence>MVSPSYIRGECNDLLRNMQEFFMVDIGCGLKSIHLPNSPYQNPKFSLQLFCRGAAAVRAVGASASSLVVRRPPSPCPRPHWILSNLEQLAAVLPLAGRRLCRRRREDDKCCLFLVILFLFKSIQARFVNWHIANREIQDFSLFLSGFRCFLGS</sequence>